<keyword evidence="8" id="KW-1185">Reference proteome</keyword>
<feature type="domain" description="Enhancer of mRNA-decapping protein 4 C-terminal" evidence="6">
    <location>
        <begin position="571"/>
        <end position="670"/>
    </location>
</feature>
<dbReference type="OrthoDB" id="21128at2759"/>
<dbReference type="SMART" id="SM00320">
    <property type="entry name" value="WD40"/>
    <property type="match status" value="3"/>
</dbReference>
<dbReference type="InterPro" id="IPR044938">
    <property type="entry name" value="EDC4_C_sf"/>
</dbReference>
<protein>
    <recommendedName>
        <fullName evidence="6">Enhancer of mRNA-decapping protein 4 C-terminal domain-containing protein</fullName>
    </recommendedName>
</protein>
<dbReference type="InterPro" id="IPR049404">
    <property type="entry name" value="EDC4_C"/>
</dbReference>
<evidence type="ECO:0000256" key="4">
    <source>
        <dbReference type="ARBA" id="ARBA00022574"/>
    </source>
</evidence>
<dbReference type="InterPro" id="IPR015943">
    <property type="entry name" value="WD40/YVTN_repeat-like_dom_sf"/>
</dbReference>
<dbReference type="InterPro" id="IPR036322">
    <property type="entry name" value="WD40_repeat_dom_sf"/>
</dbReference>
<reference evidence="7" key="1">
    <citation type="submission" date="2021-11" db="EMBL/GenBank/DDBJ databases">
        <authorList>
            <consortium name="Genoscope - CEA"/>
            <person name="William W."/>
        </authorList>
    </citation>
    <scope>NUCLEOTIDE SEQUENCE</scope>
</reference>
<dbReference type="Gene3D" id="2.130.10.10">
    <property type="entry name" value="YVTN repeat-like/Quinoprotein amine dehydrogenase"/>
    <property type="match status" value="1"/>
</dbReference>
<keyword evidence="4" id="KW-0853">WD repeat</keyword>
<evidence type="ECO:0000313" key="7">
    <source>
        <dbReference type="EMBL" id="CAH0376409.1"/>
    </source>
</evidence>
<comment type="similarity">
    <text evidence="2">Belongs to the WD repeat EDC4 family.</text>
</comment>
<evidence type="ECO:0000313" key="8">
    <source>
        <dbReference type="Proteomes" id="UP000789595"/>
    </source>
</evidence>
<gene>
    <name evidence="7" type="ORF">PECAL_5P09910</name>
</gene>
<dbReference type="InterPro" id="IPR045152">
    <property type="entry name" value="EDC4-like"/>
</dbReference>
<comment type="subcellular location">
    <subcellularLocation>
        <location evidence="1">Cytoplasm</location>
        <location evidence="1">P-body</location>
    </subcellularLocation>
</comment>
<evidence type="ECO:0000256" key="2">
    <source>
        <dbReference type="ARBA" id="ARBA00009639"/>
    </source>
</evidence>
<evidence type="ECO:0000256" key="5">
    <source>
        <dbReference type="ARBA" id="ARBA00022737"/>
    </source>
</evidence>
<keyword evidence="3" id="KW-0963">Cytoplasm</keyword>
<organism evidence="7 8">
    <name type="scientific">Pelagomonas calceolata</name>
    <dbReference type="NCBI Taxonomy" id="35677"/>
    <lineage>
        <taxon>Eukaryota</taxon>
        <taxon>Sar</taxon>
        <taxon>Stramenopiles</taxon>
        <taxon>Ochrophyta</taxon>
        <taxon>Pelagophyceae</taxon>
        <taxon>Pelagomonadales</taxon>
        <taxon>Pelagomonadaceae</taxon>
        <taxon>Pelagomonas</taxon>
    </lineage>
</organism>
<sequence>MDAYAAPAGDAFRAPKCTPVTLYQSEEKPPAESASSQLAACEGFLAYAIKGGKIRVLARGSATRTLLRGHSQRIVDLAFGGGAAGAAASLASCCAGGRLCTWTVREGPGGDEVAHERGPELEIAGAVRLAWRPGPAPPPALAVAGEAGAVVVADARDAASLKQLPRGGSSCHDVGWSADGAALATAAADGRVRVFDDRLELVADFAPAGGAPVHAVAFLAGDRLATAVDGGETISLWTVAPGDAPRRDHALALARPPANTRPARARRVAAAGGGAFVLVTAAAPATDAAADESAGAALYVAHVDAETNKIDHVAPFAVSQPVLSLAALDADLTDDANDAEADAEPAGFEIQLFCVQTRAIQQLQKFAALHLSPEPRPTPAAPAPPPAPAALAFDVAAAPTPPPAPAALAFDVAAFAAEAKAEAAAAAVSAVRTVTATVTQLVDASLARAAAAQEASTRSIATQLDRISAADADAPRARAAAMRLGAMEGSGVAIKQVLPEVLARVDALEKKIDVRVDALEKKIDVRVDALEKKIDAILAATASAPPASAATASEPPAATSSTDVRTRCRMLASSGDYDSAVYRAVEQSDVDVLLYALDAVGIDKVRTMSPLPFGQLTLLCLVQQLGTTLARDDAVDFKLEWLQLAVLGLDASNPRIADHVPAVLLQVKACMEGLPAAVTARHRERISLLVHVCQSIGSSATRRA</sequence>
<dbReference type="InterPro" id="IPR001680">
    <property type="entry name" value="WD40_rpt"/>
</dbReference>
<dbReference type="AlphaFoldDB" id="A0A8J2SZC1"/>
<keyword evidence="5" id="KW-0677">Repeat</keyword>
<dbReference type="PANTHER" id="PTHR15598:SF5">
    <property type="entry name" value="ENHANCER OF MRNA-DECAPPING PROTEIN 4"/>
    <property type="match status" value="1"/>
</dbReference>
<dbReference type="EMBL" id="CAKKNE010000005">
    <property type="protein sequence ID" value="CAH0376409.1"/>
    <property type="molecule type" value="Genomic_DNA"/>
</dbReference>
<dbReference type="PANTHER" id="PTHR15598">
    <property type="entry name" value="ENHANCER OF MRNA-DECAPPING PROTEIN 4"/>
    <property type="match status" value="1"/>
</dbReference>
<dbReference type="Pfam" id="PF21289">
    <property type="entry name" value="EDC4_C"/>
    <property type="match status" value="1"/>
</dbReference>
<dbReference type="GO" id="GO:0000932">
    <property type="term" value="C:P-body"/>
    <property type="evidence" value="ECO:0007669"/>
    <property type="project" value="UniProtKB-SubCell"/>
</dbReference>
<evidence type="ECO:0000256" key="3">
    <source>
        <dbReference type="ARBA" id="ARBA00022490"/>
    </source>
</evidence>
<evidence type="ECO:0000259" key="6">
    <source>
        <dbReference type="Pfam" id="PF21289"/>
    </source>
</evidence>
<dbReference type="SUPFAM" id="SSF50978">
    <property type="entry name" value="WD40 repeat-like"/>
    <property type="match status" value="1"/>
</dbReference>
<proteinExistence type="inferred from homology"/>
<dbReference type="GO" id="GO:0031087">
    <property type="term" value="P:deadenylation-independent decapping of nuclear-transcribed mRNA"/>
    <property type="evidence" value="ECO:0007669"/>
    <property type="project" value="InterPro"/>
</dbReference>
<name>A0A8J2SZC1_9STRA</name>
<comment type="caution">
    <text evidence="7">The sequence shown here is derived from an EMBL/GenBank/DDBJ whole genome shotgun (WGS) entry which is preliminary data.</text>
</comment>
<dbReference type="Gene3D" id="1.10.220.100">
    <property type="entry name" value="conserved c-terminal region of ge- 1"/>
    <property type="match status" value="1"/>
</dbReference>
<dbReference type="Proteomes" id="UP000789595">
    <property type="component" value="Unassembled WGS sequence"/>
</dbReference>
<accession>A0A8J2SZC1</accession>
<evidence type="ECO:0000256" key="1">
    <source>
        <dbReference type="ARBA" id="ARBA00004201"/>
    </source>
</evidence>